<dbReference type="STRING" id="1232681.ADIS_0642"/>
<protein>
    <submittedName>
        <fullName evidence="5">Transcriptional regulator, AraC family</fullName>
    </submittedName>
</protein>
<organism evidence="5 6">
    <name type="scientific">Lunatimonas lonarensis</name>
    <dbReference type="NCBI Taxonomy" id="1232681"/>
    <lineage>
        <taxon>Bacteria</taxon>
        <taxon>Pseudomonadati</taxon>
        <taxon>Bacteroidota</taxon>
        <taxon>Cytophagia</taxon>
        <taxon>Cytophagales</taxon>
        <taxon>Cyclobacteriaceae</taxon>
    </lineage>
</organism>
<evidence type="ECO:0000256" key="2">
    <source>
        <dbReference type="ARBA" id="ARBA00023125"/>
    </source>
</evidence>
<dbReference type="PANTHER" id="PTHR47893">
    <property type="entry name" value="REGULATORY PROTEIN PCHR"/>
    <property type="match status" value="1"/>
</dbReference>
<feature type="domain" description="HTH araC/xylS-type" evidence="4">
    <location>
        <begin position="176"/>
        <end position="272"/>
    </location>
</feature>
<dbReference type="SMART" id="SM00342">
    <property type="entry name" value="HTH_ARAC"/>
    <property type="match status" value="1"/>
</dbReference>
<dbReference type="Pfam" id="PF12833">
    <property type="entry name" value="HTH_18"/>
    <property type="match status" value="1"/>
</dbReference>
<gene>
    <name evidence="5" type="ORF">ADIS_0642</name>
</gene>
<keyword evidence="2" id="KW-0238">DNA-binding</keyword>
<dbReference type="GO" id="GO:0003700">
    <property type="term" value="F:DNA-binding transcription factor activity"/>
    <property type="evidence" value="ECO:0007669"/>
    <property type="project" value="InterPro"/>
</dbReference>
<dbReference type="AlphaFoldDB" id="R7ZX52"/>
<dbReference type="EMBL" id="AQHR01000022">
    <property type="protein sequence ID" value="EON78745.1"/>
    <property type="molecule type" value="Genomic_DNA"/>
</dbReference>
<dbReference type="PRINTS" id="PR00032">
    <property type="entry name" value="HTHARAC"/>
</dbReference>
<evidence type="ECO:0000259" key="4">
    <source>
        <dbReference type="PROSITE" id="PS01124"/>
    </source>
</evidence>
<keyword evidence="3" id="KW-0804">Transcription</keyword>
<dbReference type="SUPFAM" id="SSF46689">
    <property type="entry name" value="Homeodomain-like"/>
    <property type="match status" value="2"/>
</dbReference>
<dbReference type="InterPro" id="IPR053142">
    <property type="entry name" value="PchR_regulatory_protein"/>
</dbReference>
<comment type="caution">
    <text evidence="5">The sequence shown here is derived from an EMBL/GenBank/DDBJ whole genome shotgun (WGS) entry which is preliminary data.</text>
</comment>
<dbReference type="PROSITE" id="PS01124">
    <property type="entry name" value="HTH_ARAC_FAMILY_2"/>
    <property type="match status" value="1"/>
</dbReference>
<reference evidence="5 6" key="1">
    <citation type="submission" date="2013-02" db="EMBL/GenBank/DDBJ databases">
        <title>A novel strain isolated from Lonar lake, Maharashtra, India.</title>
        <authorList>
            <person name="Singh A."/>
        </authorList>
    </citation>
    <scope>NUCLEOTIDE SEQUENCE [LARGE SCALE GENOMIC DNA]</scope>
    <source>
        <strain evidence="5 6">AK24</strain>
    </source>
</reference>
<dbReference type="InterPro" id="IPR020449">
    <property type="entry name" value="Tscrpt_reg_AraC-type_HTH"/>
</dbReference>
<dbReference type="Gene3D" id="1.10.10.60">
    <property type="entry name" value="Homeodomain-like"/>
    <property type="match status" value="2"/>
</dbReference>
<dbReference type="GO" id="GO:0043565">
    <property type="term" value="F:sequence-specific DNA binding"/>
    <property type="evidence" value="ECO:0007669"/>
    <property type="project" value="InterPro"/>
</dbReference>
<proteinExistence type="predicted"/>
<dbReference type="Proteomes" id="UP000013909">
    <property type="component" value="Unassembled WGS sequence"/>
</dbReference>
<name>R7ZX52_9BACT</name>
<accession>R7ZX52</accession>
<evidence type="ECO:0000256" key="1">
    <source>
        <dbReference type="ARBA" id="ARBA00023015"/>
    </source>
</evidence>
<evidence type="ECO:0000313" key="6">
    <source>
        <dbReference type="Proteomes" id="UP000013909"/>
    </source>
</evidence>
<evidence type="ECO:0000256" key="3">
    <source>
        <dbReference type="ARBA" id="ARBA00023163"/>
    </source>
</evidence>
<evidence type="ECO:0000313" key="5">
    <source>
        <dbReference type="EMBL" id="EON78745.1"/>
    </source>
</evidence>
<dbReference type="PANTHER" id="PTHR47893:SF1">
    <property type="entry name" value="REGULATORY PROTEIN PCHR"/>
    <property type="match status" value="1"/>
</dbReference>
<dbReference type="InterPro" id="IPR018060">
    <property type="entry name" value="HTH_AraC"/>
</dbReference>
<keyword evidence="6" id="KW-1185">Reference proteome</keyword>
<keyword evidence="1" id="KW-0805">Transcription regulation</keyword>
<sequence length="272" mass="30947">MVYFTGEVGKFQQMEIQIGAGCYQLWVVLKGGIALHYSESDQPFELLEGRCVLVLAGEEFSAGSLPGSSVDAMLISLSPELLEKVARGIDGFQGWEKLASHQQGYQIYLETKLGEVMLQIVRNLAFNEYEGCFKRHLVEMKVLEFLLLMLMQHREQEVDVSGEPSLMDEKALQQMHRAREILLSQLANPPSLRKLALEVGTNESHLKRHFKEAFQQTVYGFVMDKRMEKALALLKDKDLKIADISEQLGYKHATHFSAAFKKYFGGHPKDYR</sequence>
<dbReference type="InterPro" id="IPR009057">
    <property type="entry name" value="Homeodomain-like_sf"/>
</dbReference>